<dbReference type="PANTHER" id="PTHR42941:SF1">
    <property type="entry name" value="SLL1037 PROTEIN"/>
    <property type="match status" value="1"/>
</dbReference>
<dbReference type="Gene3D" id="3.40.190.10">
    <property type="entry name" value="Periplasmic binding protein-like II"/>
    <property type="match status" value="2"/>
</dbReference>
<accession>A0ABW7FL53</accession>
<evidence type="ECO:0000313" key="5">
    <source>
        <dbReference type="Proteomes" id="UP001606301"/>
    </source>
</evidence>
<feature type="transmembrane region" description="Helical" evidence="3">
    <location>
        <begin position="20"/>
        <end position="45"/>
    </location>
</feature>
<gene>
    <name evidence="4" type="ORF">ACG0Z3_15305</name>
</gene>
<protein>
    <submittedName>
        <fullName evidence="4">TAXI family TRAP transporter solute-binding subunit</fullName>
    </submittedName>
</protein>
<name>A0ABW7FL53_9BURK</name>
<proteinExistence type="predicted"/>
<evidence type="ECO:0000313" key="4">
    <source>
        <dbReference type="EMBL" id="MFG6442051.1"/>
    </source>
</evidence>
<dbReference type="InterPro" id="IPR011852">
    <property type="entry name" value="TRAP_TAXI"/>
</dbReference>
<dbReference type="Proteomes" id="UP001606301">
    <property type="component" value="Unassembled WGS sequence"/>
</dbReference>
<keyword evidence="5" id="KW-1185">Reference proteome</keyword>
<keyword evidence="3" id="KW-0472">Membrane</keyword>
<keyword evidence="3" id="KW-0812">Transmembrane</keyword>
<organism evidence="4 5">
    <name type="scientific">Pelomonas margarita</name>
    <dbReference type="NCBI Taxonomy" id="3299031"/>
    <lineage>
        <taxon>Bacteria</taxon>
        <taxon>Pseudomonadati</taxon>
        <taxon>Pseudomonadota</taxon>
        <taxon>Betaproteobacteria</taxon>
        <taxon>Burkholderiales</taxon>
        <taxon>Sphaerotilaceae</taxon>
        <taxon>Roseateles</taxon>
    </lineage>
</organism>
<reference evidence="4 5" key="1">
    <citation type="submission" date="2024-08" db="EMBL/GenBank/DDBJ databases">
        <authorList>
            <person name="Lu H."/>
        </authorList>
    </citation>
    <scope>NUCLEOTIDE SEQUENCE [LARGE SCALE GENOMIC DNA]</scope>
    <source>
        <strain evidence="4 5">LKC17W</strain>
    </source>
</reference>
<keyword evidence="3" id="KW-1133">Transmembrane helix</keyword>
<dbReference type="RefSeq" id="WP_394398911.1">
    <property type="nucleotide sequence ID" value="NZ_JBIGHW010000008.1"/>
</dbReference>
<evidence type="ECO:0000256" key="1">
    <source>
        <dbReference type="SAM" id="Coils"/>
    </source>
</evidence>
<evidence type="ECO:0000256" key="2">
    <source>
        <dbReference type="SAM" id="MobiDB-lite"/>
    </source>
</evidence>
<dbReference type="Pfam" id="PF16868">
    <property type="entry name" value="NMT1_3"/>
    <property type="match status" value="1"/>
</dbReference>
<feature type="coiled-coil region" evidence="1">
    <location>
        <begin position="391"/>
        <end position="418"/>
    </location>
</feature>
<evidence type="ECO:0000256" key="3">
    <source>
        <dbReference type="SAM" id="Phobius"/>
    </source>
</evidence>
<sequence length="476" mass="52133">MTPIQPREATRSLRPLLQTLRDLVVSMGPLLLLGGGLLVAAYWWLDPQPPRQVKLATGPAGSAYASFGERYAKALARERIQVQLIATEGALDDLAHLRTGTADVGFVRGGMADAVADTEAGIVSLGSLFYEPVWVFYRRDLAIARRQPGGTLQHLTQLRGLRVNVDQDGSGVPQIVEKLLALNQLRPTDLQLSNLAPDAAGEALRQGRLDAAVLISAPQAGLIRTLLRDPAMALMAFEQNEAYSRHLPFLSTVSLPRGVVDLAADLPPQDVPLLATTTALLAREQTHPALRQLFAQAALGLHGGAGWFNGARDFPNTRTSELPVSAEGDRAINGTPPAWARYLPFWAGNLLERMWLVVGGLLVLMLPLSRVVPPLYTFRVRSRVFRWYARLREVESRLEAGTDEREALLDELDELDRVTHRIAVPLSYAEELYALRNNIFAVRKRLMGQRARAGGPADRQGTGRRAACQANDGQNI</sequence>
<dbReference type="EMBL" id="JBIGHW010000008">
    <property type="protein sequence ID" value="MFG6442051.1"/>
    <property type="molecule type" value="Genomic_DNA"/>
</dbReference>
<keyword evidence="1" id="KW-0175">Coiled coil</keyword>
<dbReference type="PANTHER" id="PTHR42941">
    <property type="entry name" value="SLL1037 PROTEIN"/>
    <property type="match status" value="1"/>
</dbReference>
<comment type="caution">
    <text evidence="4">The sequence shown here is derived from an EMBL/GenBank/DDBJ whole genome shotgun (WGS) entry which is preliminary data.</text>
</comment>
<feature type="region of interest" description="Disordered" evidence="2">
    <location>
        <begin position="451"/>
        <end position="476"/>
    </location>
</feature>
<dbReference type="SUPFAM" id="SSF53850">
    <property type="entry name" value="Periplasmic binding protein-like II"/>
    <property type="match status" value="1"/>
</dbReference>